<dbReference type="EMBL" id="QGKV02000759">
    <property type="protein sequence ID" value="KAF3562324.1"/>
    <property type="molecule type" value="Genomic_DNA"/>
</dbReference>
<evidence type="ECO:0008006" key="3">
    <source>
        <dbReference type="Google" id="ProtNLM"/>
    </source>
</evidence>
<comment type="caution">
    <text evidence="1">The sequence shown here is derived from an EMBL/GenBank/DDBJ whole genome shotgun (WGS) entry which is preliminary data.</text>
</comment>
<keyword evidence="2" id="KW-1185">Reference proteome</keyword>
<protein>
    <recommendedName>
        <fullName evidence="3">Transmembrane protein</fullName>
    </recommendedName>
</protein>
<reference evidence="1 2" key="1">
    <citation type="journal article" date="2020" name="BMC Genomics">
        <title>Intraspecific diversification of the crop wild relative Brassica cretica Lam. using demographic model selection.</title>
        <authorList>
            <person name="Kioukis A."/>
            <person name="Michalopoulou V.A."/>
            <person name="Briers L."/>
            <person name="Pirintsos S."/>
            <person name="Studholme D.J."/>
            <person name="Pavlidis P."/>
            <person name="Sarris P.F."/>
        </authorList>
    </citation>
    <scope>NUCLEOTIDE SEQUENCE [LARGE SCALE GENOMIC DNA]</scope>
    <source>
        <strain evidence="2">cv. PFS-1207/04</strain>
    </source>
</reference>
<name>A0ABQ7CUK0_BRACR</name>
<organism evidence="1 2">
    <name type="scientific">Brassica cretica</name>
    <name type="common">Mustard</name>
    <dbReference type="NCBI Taxonomy" id="69181"/>
    <lineage>
        <taxon>Eukaryota</taxon>
        <taxon>Viridiplantae</taxon>
        <taxon>Streptophyta</taxon>
        <taxon>Embryophyta</taxon>
        <taxon>Tracheophyta</taxon>
        <taxon>Spermatophyta</taxon>
        <taxon>Magnoliopsida</taxon>
        <taxon>eudicotyledons</taxon>
        <taxon>Gunneridae</taxon>
        <taxon>Pentapetalae</taxon>
        <taxon>rosids</taxon>
        <taxon>malvids</taxon>
        <taxon>Brassicales</taxon>
        <taxon>Brassicaceae</taxon>
        <taxon>Brassiceae</taxon>
        <taxon>Brassica</taxon>
    </lineage>
</organism>
<dbReference type="Proteomes" id="UP000266723">
    <property type="component" value="Unassembled WGS sequence"/>
</dbReference>
<evidence type="ECO:0000313" key="1">
    <source>
        <dbReference type="EMBL" id="KAF3562324.1"/>
    </source>
</evidence>
<gene>
    <name evidence="1" type="ORF">DY000_02017100</name>
</gene>
<sequence>MQYDVVSSLSSSSLAVDVFIQPRRRPLHPATPSSPSSRSAVVVFVKIRRRLCRDPSSSLSRSVVVSVEIRRDPSSLSLTQPATRDYENHSVLRIFTLSSRRSDRSSFALIGLENRRIEVVLASDSVVVGLLVELHHRCGSWVSSALWRERVLGFYLVAWKTSLASKLFSGARLQVKSALIWGGNSSIDSGASFFRWSMMVTSARFSCSVPSFLHQSALVFCCYALVVIALLGDQLSLVEVVDALEELCGESVWLGFYGGSWKTSLVPKLFSGARLQVKPALTGHSSFRRSGFLSAVEFGWRLFMVFSYVLLGVAFGYVPFTLKLLGVVIFANASLFFLVL</sequence>
<accession>A0ABQ7CUK0</accession>
<evidence type="ECO:0000313" key="2">
    <source>
        <dbReference type="Proteomes" id="UP000266723"/>
    </source>
</evidence>
<proteinExistence type="predicted"/>